<comment type="caution">
    <text evidence="1">The sequence shown here is derived from an EMBL/GenBank/DDBJ whole genome shotgun (WGS) entry which is preliminary data.</text>
</comment>
<name>A0A3A3G2K1_9BURK</name>
<dbReference type="PANTHER" id="PTHR37841">
    <property type="entry name" value="GLR2918 PROTEIN"/>
    <property type="match status" value="1"/>
</dbReference>
<dbReference type="Proteomes" id="UP000266327">
    <property type="component" value="Unassembled WGS sequence"/>
</dbReference>
<keyword evidence="2" id="KW-1185">Reference proteome</keyword>
<proteinExistence type="predicted"/>
<evidence type="ECO:0000313" key="2">
    <source>
        <dbReference type="Proteomes" id="UP000266327"/>
    </source>
</evidence>
<dbReference type="EMBL" id="QYUQ01000002">
    <property type="protein sequence ID" value="RJG02718.1"/>
    <property type="molecule type" value="Genomic_DNA"/>
</dbReference>
<organism evidence="1 2">
    <name type="scientific">Noviherbaspirillum sedimenti</name>
    <dbReference type="NCBI Taxonomy" id="2320865"/>
    <lineage>
        <taxon>Bacteria</taxon>
        <taxon>Pseudomonadati</taxon>
        <taxon>Pseudomonadota</taxon>
        <taxon>Betaproteobacteria</taxon>
        <taxon>Burkholderiales</taxon>
        <taxon>Oxalobacteraceae</taxon>
        <taxon>Noviherbaspirillum</taxon>
    </lineage>
</organism>
<dbReference type="Pfam" id="PF14903">
    <property type="entry name" value="WG_beta_rep"/>
    <property type="match status" value="7"/>
</dbReference>
<accession>A0A3A3G2K1</accession>
<dbReference type="InterPro" id="IPR032774">
    <property type="entry name" value="WG_beta_rep"/>
</dbReference>
<sequence>MVAPHCDGAHPINMGENPKYPTFLFAISKSLTNTDMVRPMEKPAVDGSHDEVPAQELLLALGHALLLGAAWETVFNDPRWAWRALYIAYTHDKLGTPDQVEGVFFGQDEAEALVQRVASDYASSQPWQRPFYKFKVADWPLGTLAIRDARDSFHRSVIRHVVILIKQALQRHGRLPRGVATVAIGPVGAIGGTAAPALPAYVDVRGRRIVLWEDCGSNAGAEESIVFTTCGKTPLCGLMNGSGEILVPPAFEKVAPLRHGLAVATRHGKVGYIDAGGNVVVPFLYEDAVDCCQELLLVRSDGLWGALDRDGQEVIAPRFTALTHDVGNEALRAILDGQHGYLSLSGELLAGYCERPLLLAEHAFAGERAVFIAREASTDAGAAPLRQVLVDALGRQCGLQDFAAIAYGAHDAGLLRASAQDGQGLRHGYVGLHGETLIDFRFAAAECFSEGLAAVADVAAPSCYGYIDRRGHWMIAPRFDAAGEFHHGLAVASAPPPAPGWRWRARALMERLHALSRGKRPASRPLAQSAAGHRYGYIDRRGNWAIAQRYLEAKPFSEGLAPVRTERGWRYIDTCGIAVTPDHYQEAGPFKRGVARIGRRFDGPLRYGLVDSGGREIIPPRFERLSYPQRGMVTARDEFGLWGCFTLYGNIVAPFIYREAHDLQVALAARGATQVT</sequence>
<gene>
    <name evidence="1" type="ORF">D3878_14970</name>
</gene>
<dbReference type="AlphaFoldDB" id="A0A3A3G2K1"/>
<evidence type="ECO:0000313" key="1">
    <source>
        <dbReference type="EMBL" id="RJG02718.1"/>
    </source>
</evidence>
<dbReference type="PANTHER" id="PTHR37841:SF1">
    <property type="entry name" value="DUF3298 DOMAIN-CONTAINING PROTEIN"/>
    <property type="match status" value="1"/>
</dbReference>
<protein>
    <submittedName>
        <fullName evidence="1">WG repeat-containing protein</fullName>
    </submittedName>
</protein>
<reference evidence="2" key="1">
    <citation type="submission" date="2018-09" db="EMBL/GenBank/DDBJ databases">
        <authorList>
            <person name="Zhu H."/>
        </authorList>
    </citation>
    <scope>NUCLEOTIDE SEQUENCE [LARGE SCALE GENOMIC DNA]</scope>
    <source>
        <strain evidence="2">K1S02-23</strain>
    </source>
</reference>